<feature type="transmembrane region" description="Helical" evidence="13">
    <location>
        <begin position="268"/>
        <end position="290"/>
    </location>
</feature>
<dbReference type="InParanoid" id="A0A6J2VP22"/>
<dbReference type="AlphaFoldDB" id="A0A6J2VP22"/>
<feature type="transmembrane region" description="Helical" evidence="13">
    <location>
        <begin position="23"/>
        <end position="48"/>
    </location>
</feature>
<dbReference type="RefSeq" id="XP_030633763.1">
    <property type="nucleotide sequence ID" value="XM_030777903.1"/>
</dbReference>
<dbReference type="PROSITE" id="PS00237">
    <property type="entry name" value="G_PROTEIN_RECEP_F1_1"/>
    <property type="match status" value="1"/>
</dbReference>
<evidence type="ECO:0000256" key="9">
    <source>
        <dbReference type="ARBA" id="ARBA00023157"/>
    </source>
</evidence>
<comment type="subcellular location">
    <subcellularLocation>
        <location evidence="1">Cell membrane</location>
        <topology evidence="1">Multi-pass membrane protein</topology>
    </subcellularLocation>
</comment>
<dbReference type="GeneID" id="115814930"/>
<keyword evidence="3" id="KW-0716">Sensory transduction</keyword>
<dbReference type="Pfam" id="PF13853">
    <property type="entry name" value="7tm_4"/>
    <property type="match status" value="1"/>
</dbReference>
<evidence type="ECO:0000256" key="4">
    <source>
        <dbReference type="ARBA" id="ARBA00022692"/>
    </source>
</evidence>
<evidence type="ECO:0000256" key="1">
    <source>
        <dbReference type="ARBA" id="ARBA00004651"/>
    </source>
</evidence>
<keyword evidence="12" id="KW-0807">Transducer</keyword>
<dbReference type="SUPFAM" id="SSF81321">
    <property type="entry name" value="Family A G protein-coupled receptor-like"/>
    <property type="match status" value="1"/>
</dbReference>
<dbReference type="InterPro" id="IPR000276">
    <property type="entry name" value="GPCR_Rhodpsn"/>
</dbReference>
<keyword evidence="9" id="KW-1015">Disulfide bond</keyword>
<dbReference type="GO" id="GO:0004984">
    <property type="term" value="F:olfactory receptor activity"/>
    <property type="evidence" value="ECO:0007669"/>
    <property type="project" value="InterPro"/>
</dbReference>
<evidence type="ECO:0000256" key="12">
    <source>
        <dbReference type="ARBA" id="ARBA00023224"/>
    </source>
</evidence>
<evidence type="ECO:0000256" key="5">
    <source>
        <dbReference type="ARBA" id="ARBA00022725"/>
    </source>
</evidence>
<feature type="transmembrane region" description="Helical" evidence="13">
    <location>
        <begin position="194"/>
        <end position="216"/>
    </location>
</feature>
<evidence type="ECO:0000259" key="14">
    <source>
        <dbReference type="PROSITE" id="PS50262"/>
    </source>
</evidence>
<dbReference type="Proteomes" id="UP000504632">
    <property type="component" value="Chromosome 6"/>
</dbReference>
<evidence type="ECO:0000313" key="15">
    <source>
        <dbReference type="Proteomes" id="UP000504632"/>
    </source>
</evidence>
<keyword evidence="7" id="KW-0297">G-protein coupled receptor</keyword>
<feature type="domain" description="G-protein coupled receptors family 1 profile" evidence="14">
    <location>
        <begin position="39"/>
        <end position="288"/>
    </location>
</feature>
<dbReference type="PANTHER" id="PTHR26451:SF860">
    <property type="entry name" value="ODORANT RECEPTOR-RELATED"/>
    <property type="match status" value="1"/>
</dbReference>
<dbReference type="GO" id="GO:0004930">
    <property type="term" value="F:G protein-coupled receptor activity"/>
    <property type="evidence" value="ECO:0007669"/>
    <property type="project" value="UniProtKB-KW"/>
</dbReference>
<dbReference type="GO" id="GO:0005886">
    <property type="term" value="C:plasma membrane"/>
    <property type="evidence" value="ECO:0007669"/>
    <property type="project" value="UniProtKB-SubCell"/>
</dbReference>
<evidence type="ECO:0000256" key="3">
    <source>
        <dbReference type="ARBA" id="ARBA00022606"/>
    </source>
</evidence>
<evidence type="ECO:0000256" key="6">
    <source>
        <dbReference type="ARBA" id="ARBA00022989"/>
    </source>
</evidence>
<evidence type="ECO:0000256" key="7">
    <source>
        <dbReference type="ARBA" id="ARBA00023040"/>
    </source>
</evidence>
<reference evidence="16" key="1">
    <citation type="submission" date="2025-08" db="UniProtKB">
        <authorList>
            <consortium name="RefSeq"/>
        </authorList>
    </citation>
    <scope>IDENTIFICATION</scope>
</reference>
<feature type="transmembrane region" description="Helical" evidence="13">
    <location>
        <begin position="237"/>
        <end position="256"/>
    </location>
</feature>
<dbReference type="Gene3D" id="1.20.1070.10">
    <property type="entry name" value="Rhodopsin 7-helix transmembrane proteins"/>
    <property type="match status" value="1"/>
</dbReference>
<evidence type="ECO:0000256" key="13">
    <source>
        <dbReference type="SAM" id="Phobius"/>
    </source>
</evidence>
<feature type="transmembrane region" description="Helical" evidence="13">
    <location>
        <begin position="57"/>
        <end position="76"/>
    </location>
</feature>
<feature type="transmembrane region" description="Helical" evidence="13">
    <location>
        <begin position="142"/>
        <end position="162"/>
    </location>
</feature>
<keyword evidence="2" id="KW-1003">Cell membrane</keyword>
<dbReference type="OrthoDB" id="10017003at2759"/>
<sequence>MDYITNITYLTLEGHIELQKYKYIYFSITLTVYILIFCCNTVIIWLIYTNQSLHEPMYIFIAALFFNAIFGTTALYPKLLSDFLSDSQVISYPACLVQAFLIYTYGASEFLLLSAMAYDRYVSITKPLQYATLVKMSTVKKMIFFSWLLPASEMSVMAILTFRLKLCKFRLNRIYCDNYSVVKLSCGDTSANNYYGVAILIIAVFPAVIFIIFSYIKILAICLKSSKDFQKKALQTCLPHLLIFVNFSVNCIFEIINNRLQSDIPHVVQIITSIEFLVIPPLFNPVIYGIKLQEILCRIKKLFCSK</sequence>
<dbReference type="GO" id="GO:0005549">
    <property type="term" value="F:odorant binding"/>
    <property type="evidence" value="ECO:0007669"/>
    <property type="project" value="TreeGrafter"/>
</dbReference>
<keyword evidence="10" id="KW-0675">Receptor</keyword>
<evidence type="ECO:0000256" key="10">
    <source>
        <dbReference type="ARBA" id="ARBA00023170"/>
    </source>
</evidence>
<protein>
    <submittedName>
        <fullName evidence="16">Olfactory receptor 51E1-like</fullName>
    </submittedName>
</protein>
<keyword evidence="11" id="KW-0325">Glycoprotein</keyword>
<evidence type="ECO:0000256" key="11">
    <source>
        <dbReference type="ARBA" id="ARBA00023180"/>
    </source>
</evidence>
<evidence type="ECO:0000256" key="8">
    <source>
        <dbReference type="ARBA" id="ARBA00023136"/>
    </source>
</evidence>
<keyword evidence="8 13" id="KW-0472">Membrane</keyword>
<dbReference type="InterPro" id="IPR052921">
    <property type="entry name" value="GPCR1_Superfamily_Member"/>
</dbReference>
<name>A0A6J2VP22_CHACN</name>
<feature type="transmembrane region" description="Helical" evidence="13">
    <location>
        <begin position="96"/>
        <end position="121"/>
    </location>
</feature>
<dbReference type="PROSITE" id="PS50262">
    <property type="entry name" value="G_PROTEIN_RECEP_F1_2"/>
    <property type="match status" value="1"/>
</dbReference>
<dbReference type="InterPro" id="IPR000725">
    <property type="entry name" value="Olfact_rcpt"/>
</dbReference>
<dbReference type="PRINTS" id="PR00245">
    <property type="entry name" value="OLFACTORYR"/>
</dbReference>
<keyword evidence="15" id="KW-1185">Reference proteome</keyword>
<dbReference type="FunFam" id="1.20.1070.10:FF:000024">
    <property type="entry name" value="Olfactory receptor"/>
    <property type="match status" value="1"/>
</dbReference>
<evidence type="ECO:0000313" key="16">
    <source>
        <dbReference type="RefSeq" id="XP_030633763.1"/>
    </source>
</evidence>
<keyword evidence="5" id="KW-0552">Olfaction</keyword>
<dbReference type="InterPro" id="IPR017452">
    <property type="entry name" value="GPCR_Rhodpsn_7TM"/>
</dbReference>
<organism evidence="15 16">
    <name type="scientific">Chanos chanos</name>
    <name type="common">Milkfish</name>
    <name type="synonym">Mugil chanos</name>
    <dbReference type="NCBI Taxonomy" id="29144"/>
    <lineage>
        <taxon>Eukaryota</taxon>
        <taxon>Metazoa</taxon>
        <taxon>Chordata</taxon>
        <taxon>Craniata</taxon>
        <taxon>Vertebrata</taxon>
        <taxon>Euteleostomi</taxon>
        <taxon>Actinopterygii</taxon>
        <taxon>Neopterygii</taxon>
        <taxon>Teleostei</taxon>
        <taxon>Ostariophysi</taxon>
        <taxon>Gonorynchiformes</taxon>
        <taxon>Chanidae</taxon>
        <taxon>Chanos</taxon>
    </lineage>
</organism>
<keyword evidence="4 13" id="KW-0812">Transmembrane</keyword>
<dbReference type="PANTHER" id="PTHR26451">
    <property type="entry name" value="G_PROTEIN_RECEP_F1_2 DOMAIN-CONTAINING PROTEIN"/>
    <property type="match status" value="1"/>
</dbReference>
<proteinExistence type="predicted"/>
<keyword evidence="6 13" id="KW-1133">Transmembrane helix</keyword>
<accession>A0A6J2VP22</accession>
<evidence type="ECO:0000256" key="2">
    <source>
        <dbReference type="ARBA" id="ARBA00022475"/>
    </source>
</evidence>
<gene>
    <name evidence="16" type="primary">LOC115814930</name>
</gene>